<evidence type="ECO:0000313" key="2">
    <source>
        <dbReference type="Proteomes" id="UP000447434"/>
    </source>
</evidence>
<sequence length="69" mass="8051">MEELLNEIGGATVFTKLDLKFGYHQIRMKENDIEKTTFRTHEGHYVAAIFVKEVVHLHGFPTSIIYDRD</sequence>
<dbReference type="Gene3D" id="3.30.70.270">
    <property type="match status" value="1"/>
</dbReference>
<accession>A0A6A4NFQ3</accession>
<keyword evidence="2" id="KW-1185">Reference proteome</keyword>
<proteinExistence type="predicted"/>
<dbReference type="InterPro" id="IPR053134">
    <property type="entry name" value="RNA-dir_DNA_polymerase"/>
</dbReference>
<name>A0A6A4NFQ3_LUPAL</name>
<dbReference type="EMBL" id="WOCE01000024">
    <property type="protein sequence ID" value="KAE9586334.1"/>
    <property type="molecule type" value="Genomic_DNA"/>
</dbReference>
<dbReference type="GO" id="GO:0016740">
    <property type="term" value="F:transferase activity"/>
    <property type="evidence" value="ECO:0007669"/>
    <property type="project" value="UniProtKB-KW"/>
</dbReference>
<dbReference type="PANTHER" id="PTHR24559">
    <property type="entry name" value="TRANSPOSON TY3-I GAG-POL POLYPROTEIN"/>
    <property type="match status" value="1"/>
</dbReference>
<evidence type="ECO:0000313" key="1">
    <source>
        <dbReference type="EMBL" id="KAE9586334.1"/>
    </source>
</evidence>
<protein>
    <submittedName>
        <fullName evidence="1">Putative nucleotidyltransferase, Ribonuclease H</fullName>
    </submittedName>
</protein>
<keyword evidence="1" id="KW-0808">Transferase</keyword>
<dbReference type="OrthoDB" id="1924993at2759"/>
<organism evidence="1 2">
    <name type="scientific">Lupinus albus</name>
    <name type="common">White lupine</name>
    <name type="synonym">Lupinus termis</name>
    <dbReference type="NCBI Taxonomy" id="3870"/>
    <lineage>
        <taxon>Eukaryota</taxon>
        <taxon>Viridiplantae</taxon>
        <taxon>Streptophyta</taxon>
        <taxon>Embryophyta</taxon>
        <taxon>Tracheophyta</taxon>
        <taxon>Spermatophyta</taxon>
        <taxon>Magnoliopsida</taxon>
        <taxon>eudicotyledons</taxon>
        <taxon>Gunneridae</taxon>
        <taxon>Pentapetalae</taxon>
        <taxon>rosids</taxon>
        <taxon>fabids</taxon>
        <taxon>Fabales</taxon>
        <taxon>Fabaceae</taxon>
        <taxon>Papilionoideae</taxon>
        <taxon>50 kb inversion clade</taxon>
        <taxon>genistoids sensu lato</taxon>
        <taxon>core genistoids</taxon>
        <taxon>Genisteae</taxon>
        <taxon>Lupinus</taxon>
    </lineage>
</organism>
<dbReference type="InterPro" id="IPR043128">
    <property type="entry name" value="Rev_trsase/Diguanyl_cyclase"/>
</dbReference>
<gene>
    <name evidence="1" type="ORF">Lalb_Chr24g0400721</name>
</gene>
<dbReference type="Gene3D" id="3.10.10.10">
    <property type="entry name" value="HIV Type 1 Reverse Transcriptase, subunit A, domain 1"/>
    <property type="match status" value="1"/>
</dbReference>
<dbReference type="PANTHER" id="PTHR24559:SF450">
    <property type="entry name" value="RNA-DIRECTED DNA POLYMERASE HOMOLOG"/>
    <property type="match status" value="1"/>
</dbReference>
<dbReference type="InterPro" id="IPR043502">
    <property type="entry name" value="DNA/RNA_pol_sf"/>
</dbReference>
<reference evidence="2" key="1">
    <citation type="journal article" date="2020" name="Nat. Commun.">
        <title>Genome sequence of the cluster root forming white lupin.</title>
        <authorList>
            <person name="Hufnagel B."/>
            <person name="Marques A."/>
            <person name="Soriano A."/>
            <person name="Marques L."/>
            <person name="Divol F."/>
            <person name="Doumas P."/>
            <person name="Sallet E."/>
            <person name="Mancinotti D."/>
            <person name="Carrere S."/>
            <person name="Marande W."/>
            <person name="Arribat S."/>
            <person name="Keller J."/>
            <person name="Huneau C."/>
            <person name="Blein T."/>
            <person name="Aime D."/>
            <person name="Laguerre M."/>
            <person name="Taylor J."/>
            <person name="Schubert V."/>
            <person name="Nelson M."/>
            <person name="Geu-Flores F."/>
            <person name="Crespi M."/>
            <person name="Gallardo-Guerrero K."/>
            <person name="Delaux P.-M."/>
            <person name="Salse J."/>
            <person name="Berges H."/>
            <person name="Guyot R."/>
            <person name="Gouzy J."/>
            <person name="Peret B."/>
        </authorList>
    </citation>
    <scope>NUCLEOTIDE SEQUENCE [LARGE SCALE GENOMIC DNA]</scope>
    <source>
        <strain evidence="2">cv. Amiga</strain>
    </source>
</reference>
<comment type="caution">
    <text evidence="1">The sequence shown here is derived from an EMBL/GenBank/DDBJ whole genome shotgun (WGS) entry which is preliminary data.</text>
</comment>
<dbReference type="AlphaFoldDB" id="A0A6A4NFQ3"/>
<dbReference type="Proteomes" id="UP000447434">
    <property type="component" value="Chromosome 24"/>
</dbReference>
<dbReference type="SUPFAM" id="SSF56672">
    <property type="entry name" value="DNA/RNA polymerases"/>
    <property type="match status" value="1"/>
</dbReference>